<accession>T0ZZ37</accession>
<feature type="non-terminal residue" evidence="1">
    <location>
        <position position="172"/>
    </location>
</feature>
<dbReference type="GO" id="GO:0016740">
    <property type="term" value="F:transferase activity"/>
    <property type="evidence" value="ECO:0007669"/>
    <property type="project" value="UniProtKB-KW"/>
</dbReference>
<organism evidence="1">
    <name type="scientific">mine drainage metagenome</name>
    <dbReference type="NCBI Taxonomy" id="410659"/>
    <lineage>
        <taxon>unclassified sequences</taxon>
        <taxon>metagenomes</taxon>
        <taxon>ecological metagenomes</taxon>
    </lineage>
</organism>
<protein>
    <submittedName>
        <fullName evidence="1">Glycosyl transferase, group 1</fullName>
    </submittedName>
</protein>
<gene>
    <name evidence="1" type="ORF">B2A_12855</name>
</gene>
<dbReference type="EMBL" id="AUZZ01009275">
    <property type="protein sequence ID" value="EQD34014.1"/>
    <property type="molecule type" value="Genomic_DNA"/>
</dbReference>
<reference evidence="1" key="2">
    <citation type="journal article" date="2014" name="ISME J.">
        <title>Microbial stratification in low pH oxic and suboxic macroscopic growths along an acid mine drainage.</title>
        <authorList>
            <person name="Mendez-Garcia C."/>
            <person name="Mesa V."/>
            <person name="Sprenger R.R."/>
            <person name="Richter M."/>
            <person name="Diez M.S."/>
            <person name="Solano J."/>
            <person name="Bargiela R."/>
            <person name="Golyshina O.V."/>
            <person name="Manteca A."/>
            <person name="Ramos J.L."/>
            <person name="Gallego J.R."/>
            <person name="Llorente I."/>
            <person name="Martins Dos Santos V.A."/>
            <person name="Jensen O.N."/>
            <person name="Pelaez A.I."/>
            <person name="Sanchez J."/>
            <person name="Ferrer M."/>
        </authorList>
    </citation>
    <scope>NUCLEOTIDE SEQUENCE</scope>
</reference>
<evidence type="ECO:0000313" key="1">
    <source>
        <dbReference type="EMBL" id="EQD34014.1"/>
    </source>
</evidence>
<reference evidence="1" key="1">
    <citation type="submission" date="2013-08" db="EMBL/GenBank/DDBJ databases">
        <authorList>
            <person name="Mendez C."/>
            <person name="Richter M."/>
            <person name="Ferrer M."/>
            <person name="Sanchez J."/>
        </authorList>
    </citation>
    <scope>NUCLEOTIDE SEQUENCE</scope>
</reference>
<dbReference type="AlphaFoldDB" id="T0ZZ37"/>
<keyword evidence="1" id="KW-0808">Transferase</keyword>
<sequence length="172" mass="19468">MKITPPHQLTFLDEIAASKKARKLRVSGLSLWAAKALQLTALACTPGRREIKVFLEQLPLPDLLDSSYKIFIPNPEWLSSEDEWKLTLLDLIVCKSRSATDTFARRDLPVYYLGFTSEDHFSPDSKPDRRNYLHIASGGKQKGTAEILDAWRRHPEWPQLTVLAGKSPIAID</sequence>
<comment type="caution">
    <text evidence="1">The sequence shown here is derived from an EMBL/GenBank/DDBJ whole genome shotgun (WGS) entry which is preliminary data.</text>
</comment>
<proteinExistence type="predicted"/>
<name>T0ZZ37_9ZZZZ</name>